<protein>
    <submittedName>
        <fullName evidence="2">Uncharacterized protein</fullName>
    </submittedName>
</protein>
<proteinExistence type="predicted"/>
<accession>A0A645BYT7</accession>
<evidence type="ECO:0000256" key="1">
    <source>
        <dbReference type="SAM" id="MobiDB-lite"/>
    </source>
</evidence>
<name>A0A645BYT7_9ZZZZ</name>
<evidence type="ECO:0000313" key="2">
    <source>
        <dbReference type="EMBL" id="MPM66874.1"/>
    </source>
</evidence>
<dbReference type="AlphaFoldDB" id="A0A645BYT7"/>
<feature type="region of interest" description="Disordered" evidence="1">
    <location>
        <begin position="68"/>
        <end position="91"/>
    </location>
</feature>
<gene>
    <name evidence="2" type="ORF">SDC9_113786</name>
</gene>
<reference evidence="2" key="1">
    <citation type="submission" date="2019-08" db="EMBL/GenBank/DDBJ databases">
        <authorList>
            <person name="Kucharzyk K."/>
            <person name="Murdoch R.W."/>
            <person name="Higgins S."/>
            <person name="Loffler F."/>
        </authorList>
    </citation>
    <scope>NUCLEOTIDE SEQUENCE</scope>
</reference>
<dbReference type="EMBL" id="VSSQ01021348">
    <property type="protein sequence ID" value="MPM66874.1"/>
    <property type="molecule type" value="Genomic_DNA"/>
</dbReference>
<feature type="region of interest" description="Disordered" evidence="1">
    <location>
        <begin position="1"/>
        <end position="26"/>
    </location>
</feature>
<sequence>MRGEGRLVLSAQQGRGGHGEAAEGHTLGINDMPMALDLAGLRAVRRHGRGPLPLGSFTFSLAQCDRGARTATPGHRGDRLAGIASPSATSQ</sequence>
<organism evidence="2">
    <name type="scientific">bioreactor metagenome</name>
    <dbReference type="NCBI Taxonomy" id="1076179"/>
    <lineage>
        <taxon>unclassified sequences</taxon>
        <taxon>metagenomes</taxon>
        <taxon>ecological metagenomes</taxon>
    </lineage>
</organism>
<comment type="caution">
    <text evidence="2">The sequence shown here is derived from an EMBL/GenBank/DDBJ whole genome shotgun (WGS) entry which is preliminary data.</text>
</comment>